<dbReference type="EMBL" id="PFAJ01000061">
    <property type="protein sequence ID" value="PIR96818.1"/>
    <property type="molecule type" value="Genomic_DNA"/>
</dbReference>
<dbReference type="InterPro" id="IPR003004">
    <property type="entry name" value="GspF/PilC"/>
</dbReference>
<feature type="domain" description="Type II secretion system protein GspF" evidence="9">
    <location>
        <begin position="69"/>
        <end position="192"/>
    </location>
</feature>
<evidence type="ECO:0000256" key="3">
    <source>
        <dbReference type="ARBA" id="ARBA00022475"/>
    </source>
</evidence>
<feature type="transmembrane region" description="Helical" evidence="8">
    <location>
        <begin position="168"/>
        <end position="191"/>
    </location>
</feature>
<comment type="subcellular location">
    <subcellularLocation>
        <location evidence="1">Cell inner membrane</location>
        <topology evidence="1">Multi-pass membrane protein</topology>
    </subcellularLocation>
</comment>
<organism evidence="10 11">
    <name type="scientific">Candidatus Doudnabacteria bacterium CG10_big_fil_rev_8_21_14_0_10_41_10</name>
    <dbReference type="NCBI Taxonomy" id="1974551"/>
    <lineage>
        <taxon>Bacteria</taxon>
        <taxon>Candidatus Doudnaibacteriota</taxon>
    </lineage>
</organism>
<evidence type="ECO:0000256" key="6">
    <source>
        <dbReference type="ARBA" id="ARBA00022989"/>
    </source>
</evidence>
<sequence length="403" mass="44310">MEFLYKARSKEGKIEKDVIESPSRKDAVSELKSRGMIPLLIQEKKSSGLHFPKPTSLFGRISLDEKLTFIKNLSVMIKSGLVVPKALRILSRQTTNEKFQKVLTEMSRGVEQGVSLSQSFGKRSDIFSGLYVSLVEVGEAGGNLEQSLDYLATLLKRQSDLIRKTKGALMYPFVVLATLVLVGILMFIFVLPKLTSTFTDLSVELPILTRVLVATVDIFSRFAILIIIGFIGLVAGSIYFLRSETGVKYLHNFIIAAPVISGISQKINMARFTLVLGSLLKSGMQIVGALQIASKGMQNIFYKKAVEEAAEKVKVGVPLSQVLEKYSKLFPALVVQMIKVGEESGTMENVLKEVGEHYEEEVDQVMKNMSSIIEPLLVVIIGAVVGVIAVALIMPIYSITQAI</sequence>
<dbReference type="InterPro" id="IPR018076">
    <property type="entry name" value="T2SS_GspF_dom"/>
</dbReference>
<feature type="domain" description="Type II secretion system protein GspF" evidence="9">
    <location>
        <begin position="272"/>
        <end position="395"/>
    </location>
</feature>
<dbReference type="AlphaFoldDB" id="A0A2H0VCH0"/>
<evidence type="ECO:0000313" key="11">
    <source>
        <dbReference type="Proteomes" id="UP000230557"/>
    </source>
</evidence>
<evidence type="ECO:0000256" key="1">
    <source>
        <dbReference type="ARBA" id="ARBA00004429"/>
    </source>
</evidence>
<keyword evidence="7 8" id="KW-0472">Membrane</keyword>
<comment type="similarity">
    <text evidence="2">Belongs to the GSP F family.</text>
</comment>
<keyword evidence="6 8" id="KW-1133">Transmembrane helix</keyword>
<dbReference type="Proteomes" id="UP000230557">
    <property type="component" value="Unassembled WGS sequence"/>
</dbReference>
<comment type="caution">
    <text evidence="10">The sequence shown here is derived from an EMBL/GenBank/DDBJ whole genome shotgun (WGS) entry which is preliminary data.</text>
</comment>
<dbReference type="Gene3D" id="1.20.81.30">
    <property type="entry name" value="Type II secretion system (T2SS), domain F"/>
    <property type="match status" value="2"/>
</dbReference>
<protein>
    <recommendedName>
        <fullName evidence="9">Type II secretion system protein GspF domain-containing protein</fullName>
    </recommendedName>
</protein>
<evidence type="ECO:0000256" key="2">
    <source>
        <dbReference type="ARBA" id="ARBA00005745"/>
    </source>
</evidence>
<name>A0A2H0VCH0_9BACT</name>
<evidence type="ECO:0000313" key="10">
    <source>
        <dbReference type="EMBL" id="PIR96818.1"/>
    </source>
</evidence>
<dbReference type="GO" id="GO:0005886">
    <property type="term" value="C:plasma membrane"/>
    <property type="evidence" value="ECO:0007669"/>
    <property type="project" value="UniProtKB-SubCell"/>
</dbReference>
<keyword evidence="3" id="KW-1003">Cell membrane</keyword>
<feature type="transmembrane region" description="Helical" evidence="8">
    <location>
        <begin position="376"/>
        <end position="397"/>
    </location>
</feature>
<evidence type="ECO:0000256" key="8">
    <source>
        <dbReference type="SAM" id="Phobius"/>
    </source>
</evidence>
<dbReference type="PANTHER" id="PTHR30012:SF0">
    <property type="entry name" value="TYPE II SECRETION SYSTEM PROTEIN F-RELATED"/>
    <property type="match status" value="1"/>
</dbReference>
<dbReference type="PANTHER" id="PTHR30012">
    <property type="entry name" value="GENERAL SECRETION PATHWAY PROTEIN"/>
    <property type="match status" value="1"/>
</dbReference>
<evidence type="ECO:0000256" key="5">
    <source>
        <dbReference type="ARBA" id="ARBA00022692"/>
    </source>
</evidence>
<feature type="transmembrane region" description="Helical" evidence="8">
    <location>
        <begin position="218"/>
        <end position="241"/>
    </location>
</feature>
<dbReference type="InterPro" id="IPR042094">
    <property type="entry name" value="T2SS_GspF_sf"/>
</dbReference>
<dbReference type="FunFam" id="1.20.81.30:FF:000001">
    <property type="entry name" value="Type II secretion system protein F"/>
    <property type="match status" value="2"/>
</dbReference>
<keyword evidence="4" id="KW-0997">Cell inner membrane</keyword>
<evidence type="ECO:0000256" key="4">
    <source>
        <dbReference type="ARBA" id="ARBA00022519"/>
    </source>
</evidence>
<evidence type="ECO:0000259" key="9">
    <source>
        <dbReference type="Pfam" id="PF00482"/>
    </source>
</evidence>
<keyword evidence="5 8" id="KW-0812">Transmembrane</keyword>
<evidence type="ECO:0000256" key="7">
    <source>
        <dbReference type="ARBA" id="ARBA00023136"/>
    </source>
</evidence>
<reference evidence="11" key="1">
    <citation type="submission" date="2017-09" db="EMBL/GenBank/DDBJ databases">
        <title>Depth-based differentiation of microbial function through sediment-hosted aquifers and enrichment of novel symbionts in the deep terrestrial subsurface.</title>
        <authorList>
            <person name="Probst A.J."/>
            <person name="Ladd B."/>
            <person name="Jarett J.K."/>
            <person name="Geller-Mcgrath D.E."/>
            <person name="Sieber C.M.K."/>
            <person name="Emerson J.B."/>
            <person name="Anantharaman K."/>
            <person name="Thomas B.C."/>
            <person name="Malmstrom R."/>
            <person name="Stieglmeier M."/>
            <person name="Klingl A."/>
            <person name="Woyke T."/>
            <person name="Ryan C.M."/>
            <person name="Banfield J.F."/>
        </authorList>
    </citation>
    <scope>NUCLEOTIDE SEQUENCE [LARGE SCALE GENOMIC DNA]</scope>
</reference>
<gene>
    <name evidence="10" type="ORF">COT91_04675</name>
</gene>
<dbReference type="Pfam" id="PF00482">
    <property type="entry name" value="T2SSF"/>
    <property type="match status" value="2"/>
</dbReference>
<accession>A0A2H0VCH0</accession>
<proteinExistence type="inferred from homology"/>